<dbReference type="Gene3D" id="3.30.1490.20">
    <property type="entry name" value="ATP-grasp fold, A domain"/>
    <property type="match status" value="1"/>
</dbReference>
<dbReference type="PANTHER" id="PTHR43615:SF1">
    <property type="entry name" value="PPDK_N DOMAIN-CONTAINING PROTEIN"/>
    <property type="match status" value="1"/>
</dbReference>
<dbReference type="SUPFAM" id="SSF56059">
    <property type="entry name" value="Glutathione synthetase ATP-binding domain-like"/>
    <property type="match status" value="1"/>
</dbReference>
<evidence type="ECO:0000313" key="5">
    <source>
        <dbReference type="Proteomes" id="UP000250275"/>
    </source>
</evidence>
<dbReference type="Pfam" id="PF00391">
    <property type="entry name" value="PEP-utilizers"/>
    <property type="match status" value="1"/>
</dbReference>
<evidence type="ECO:0000313" key="4">
    <source>
        <dbReference type="EMBL" id="OAD52987.1"/>
    </source>
</evidence>
<dbReference type="InterPro" id="IPR051549">
    <property type="entry name" value="PEP_Utilizing_Enz"/>
</dbReference>
<dbReference type="InterPro" id="IPR036637">
    <property type="entry name" value="Phosphohistidine_dom_sf"/>
</dbReference>
<evidence type="ECO:0000259" key="3">
    <source>
        <dbReference type="Pfam" id="PF01326"/>
    </source>
</evidence>
<evidence type="ECO:0000256" key="1">
    <source>
        <dbReference type="ARBA" id="ARBA00007837"/>
    </source>
</evidence>
<dbReference type="AlphaFoldDB" id="A0A310S601"/>
<comment type="similarity">
    <text evidence="1">Belongs to the PEP-utilizing enzyme family.</text>
</comment>
<sequence>MQLTTSDGQLYVSPAYPNTTLIPNLNQMWTAGGLKIECLKFQKRWRIVYNGMLRNLTQSGKCSDHNVEHIRLNFIFIASSQPSRWPEDWSTALHAEALACEPWKNPEWINKIKLLKYTGFDQWGSMLGQVIYKNGHVSTMYLRGLHQHRWGKHESHEFYESVTLFGVMLYGAMFHLNMSNTKHSFPQIQFGQYRSNNERTCEISKIGLKLSDFKQEKFNNNLRYNTWFIADNKEYNILVKPNNSIVLHYGQPCDLLNKIITVKLEMNGKSGIGLIQLWSPYTLPVCKTKTHTELSLLKQINTNVQQDDYIIYFNDGKCQNENIVGGKGFSLGVLTSVRNADFIVPKGFCVTVFAFELQLQTHKELQKVIDNVENICAGRKDGDLQKYCNEAMRIIKSTPIIEKVKYIIIKAIENLELEDDNDKPSRYAIRSSAVGEDSEETSAAGQNSTYLGIQGKTNVIKSIAMCWASLFSYQSVNYRKQHGMTIKASMGVCVQKMVNADAAGVMFTRHPTTGDPSNILITANYGLGESVVSAVVEPDTIIIHKRWNNKLTIRSLVTGNKRQKILVSDNGVVTVDLDNEENETICLSEEIALRLANIGVNLETLFGSARDIEWAVMNETIYLLQARPITTLYTWSDFELTHELDSGVPSDIDMLTFANVGEIFPYPLSPLSISVIAETFNTSVSTEFHTQDNIFFHIVGMKCTLNYYNLFLRQHSKEITLSNKVTDLAISGSIILTPEIHKVICERNGEPVPLAKILVFYKLIKNAIMNSTVEKNAKKIRQNLTLNGEDFHSAHNLYNEINQRYEEYRNVAECHMHTTRVSIFYQIFALGLLTNGYSDIVPEHFSDISILLGSCNDIVSADMLKGLDKIISCIKKCGKDEEFKKVDCDKAINWLTANCPQAAKELNKFLEKHGFRCIQELDFISEPWSLRPENLIKTLQTMITAPEAKNSSKTFDAEQIVGLLKTPKTAITKWILKKLVPFCRKAVVRREMTKAIFAYITHTFRLAYRRLGKLMVLESYLPSEDLIFFLTNEEIAMLLNHHDRTLIQKAFRRKKIFPLLKNIEYPEVNIGMPIPVKNDLNVIIDNKSAKIQGTPVCGGSIVNRACVITDLSDAEKLQPGDILITHSTDIAWSPYFPLLSGIVTELGGLISHGAVIAREYGLPCIVSAKKATQVFQTGDTVLLSADMGVLQLVKKHD</sequence>
<dbReference type="Proteomes" id="UP000250275">
    <property type="component" value="Unassembled WGS sequence"/>
</dbReference>
<feature type="domain" description="PEP-utilising enzyme mobile" evidence="2">
    <location>
        <begin position="1118"/>
        <end position="1188"/>
    </location>
</feature>
<protein>
    <submittedName>
        <fullName evidence="4">Putative phosphoenolpyruvate synthase</fullName>
    </submittedName>
</protein>
<dbReference type="GO" id="GO:0005524">
    <property type="term" value="F:ATP binding"/>
    <property type="evidence" value="ECO:0007669"/>
    <property type="project" value="InterPro"/>
</dbReference>
<dbReference type="GO" id="GO:0016301">
    <property type="term" value="F:kinase activity"/>
    <property type="evidence" value="ECO:0007669"/>
    <property type="project" value="InterPro"/>
</dbReference>
<evidence type="ECO:0000259" key="2">
    <source>
        <dbReference type="Pfam" id="PF00391"/>
    </source>
</evidence>
<dbReference type="InterPro" id="IPR008279">
    <property type="entry name" value="PEP-util_enz_mobile_dom"/>
</dbReference>
<dbReference type="OrthoDB" id="6123450at2759"/>
<accession>A0A310S601</accession>
<gene>
    <name evidence="4" type="ORF">WN48_11073</name>
</gene>
<dbReference type="PANTHER" id="PTHR43615">
    <property type="entry name" value="PHOSPHOENOLPYRUVATE SYNTHASE-RELATED"/>
    <property type="match status" value="1"/>
</dbReference>
<dbReference type="SUPFAM" id="SSF52009">
    <property type="entry name" value="Phosphohistidine domain"/>
    <property type="match status" value="1"/>
</dbReference>
<organism evidence="4 5">
    <name type="scientific">Eufriesea mexicana</name>
    <dbReference type="NCBI Taxonomy" id="516756"/>
    <lineage>
        <taxon>Eukaryota</taxon>
        <taxon>Metazoa</taxon>
        <taxon>Ecdysozoa</taxon>
        <taxon>Arthropoda</taxon>
        <taxon>Hexapoda</taxon>
        <taxon>Insecta</taxon>
        <taxon>Pterygota</taxon>
        <taxon>Neoptera</taxon>
        <taxon>Endopterygota</taxon>
        <taxon>Hymenoptera</taxon>
        <taxon>Apocrita</taxon>
        <taxon>Aculeata</taxon>
        <taxon>Apoidea</taxon>
        <taxon>Anthophila</taxon>
        <taxon>Apidae</taxon>
        <taxon>Eufriesea</taxon>
    </lineage>
</organism>
<dbReference type="InterPro" id="IPR002192">
    <property type="entry name" value="PPDK_AMP/ATP-bd"/>
</dbReference>
<dbReference type="EMBL" id="KQ769068">
    <property type="protein sequence ID" value="OAD52987.1"/>
    <property type="molecule type" value="Genomic_DNA"/>
</dbReference>
<dbReference type="Pfam" id="PF01326">
    <property type="entry name" value="PPDK_N"/>
    <property type="match status" value="1"/>
</dbReference>
<keyword evidence="5" id="KW-1185">Reference proteome</keyword>
<dbReference type="Gene3D" id="3.50.30.10">
    <property type="entry name" value="Phosphohistidine domain"/>
    <property type="match status" value="1"/>
</dbReference>
<dbReference type="Gene3D" id="3.30.470.20">
    <property type="entry name" value="ATP-grasp fold, B domain"/>
    <property type="match status" value="1"/>
</dbReference>
<dbReference type="InterPro" id="IPR013815">
    <property type="entry name" value="ATP_grasp_subdomain_1"/>
</dbReference>
<reference evidence="4 5" key="1">
    <citation type="submission" date="2015-07" db="EMBL/GenBank/DDBJ databases">
        <title>The genome of Eufriesea mexicana.</title>
        <authorList>
            <person name="Pan H."/>
            <person name="Kapheim K."/>
        </authorList>
    </citation>
    <scope>NUCLEOTIDE SEQUENCE [LARGE SCALE GENOMIC DNA]</scope>
    <source>
        <strain evidence="4">0111107269</strain>
        <tissue evidence="4">Whole body</tissue>
    </source>
</reference>
<name>A0A310S601_9HYME</name>
<feature type="domain" description="Pyruvate phosphate dikinase AMP/ATP-binding" evidence="3">
    <location>
        <begin position="322"/>
        <end position="632"/>
    </location>
</feature>
<keyword evidence="4" id="KW-0670">Pyruvate</keyword>
<proteinExistence type="inferred from homology"/>